<dbReference type="InterPro" id="IPR011009">
    <property type="entry name" value="Kinase-like_dom_sf"/>
</dbReference>
<protein>
    <recommendedName>
        <fullName evidence="1">non-specific serine/threonine protein kinase</fullName>
        <ecNumber evidence="1">2.7.11.1</ecNumber>
    </recommendedName>
</protein>
<dbReference type="PROSITE" id="PS00108">
    <property type="entry name" value="PROTEIN_KINASE_ST"/>
    <property type="match status" value="1"/>
</dbReference>
<evidence type="ECO:0000256" key="11">
    <source>
        <dbReference type="SAM" id="MobiDB-lite"/>
    </source>
</evidence>
<evidence type="ECO:0000256" key="4">
    <source>
        <dbReference type="ARBA" id="ARBA00022741"/>
    </source>
</evidence>
<comment type="catalytic activity">
    <reaction evidence="10">
        <text>L-seryl-[protein] + ATP = O-phospho-L-seryl-[protein] + ADP + H(+)</text>
        <dbReference type="Rhea" id="RHEA:17989"/>
        <dbReference type="Rhea" id="RHEA-COMP:9863"/>
        <dbReference type="Rhea" id="RHEA-COMP:11604"/>
        <dbReference type="ChEBI" id="CHEBI:15378"/>
        <dbReference type="ChEBI" id="CHEBI:29999"/>
        <dbReference type="ChEBI" id="CHEBI:30616"/>
        <dbReference type="ChEBI" id="CHEBI:83421"/>
        <dbReference type="ChEBI" id="CHEBI:456216"/>
        <dbReference type="EC" id="2.7.11.1"/>
    </reaction>
    <physiologicalReaction direction="left-to-right" evidence="10">
        <dbReference type="Rhea" id="RHEA:17990"/>
    </physiologicalReaction>
</comment>
<dbReference type="InterPro" id="IPR000719">
    <property type="entry name" value="Prot_kinase_dom"/>
</dbReference>
<evidence type="ECO:0000313" key="14">
    <source>
        <dbReference type="Proteomes" id="UP000015104"/>
    </source>
</evidence>
<keyword evidence="7" id="KW-0652">Protein synthesis inhibitor</keyword>
<sequence>MTNDSNPLKPVQTKNPAFDETRSCLLPILKMDVGIIDKEYSNSVINSDSFKETLFAFYSLLYEKVAKFEKDPSKHPLVYQKLCRYLGLSQALVIFPQMDTVRQSGKVYCSYIDQIIPHISLEIDKKMELFPIQARAGNGNLTLPFKSTSRENFFTKLNTHHHEIMNGRLLDVFKDNRLKDFVNYGLIERGGFGRVYAMQNLTDRCFYAIKLIPFKSRDQIQAAKIVQEVILFANLPTHQNIVSYKGSWVESYVKSFVLPENSPQSTKNIEKLVPFDSSSSSSSSESHNSNLSLSKLSLAALTKKHELSVQSSNSAFFRYSPTPKIIPSKAYDSLPAELPSRFSSEPLPGTSSQFSEFSTHYEESEESEYSEYPTQSEQSEQPIQSEVIPELKVEKESKKSSDITKAPVLYCVLFIQMELCKFNLRTWIDKRNAELINSTSVDYDAAIDIMIQILRGVQHLHEHNLIHRDIKPQNILFSSAGVVKIADFGLTTINDLPESIADVAKKGPGKKRKRTQGLGTKTYSAPEQLKSTSYGRKADIYSFGLIAFELLYPLFTDMERADRFEQLKTLQILPDELTKHKCLADLILKTVQNDPDARPEASEILDNEEIIRYGWKINLNQPSYSDLVILVKNLSNKVTELTDIVKSRDEEIKELKKQLNLRETDSSKEKAQGEK</sequence>
<dbReference type="GO" id="GO:0017148">
    <property type="term" value="P:negative regulation of translation"/>
    <property type="evidence" value="ECO:0007669"/>
    <property type="project" value="UniProtKB-KW"/>
</dbReference>
<evidence type="ECO:0000256" key="2">
    <source>
        <dbReference type="ARBA" id="ARBA00022527"/>
    </source>
</evidence>
<dbReference type="STRING" id="32264.T1KJK6"/>
<dbReference type="Gene3D" id="1.10.510.10">
    <property type="entry name" value="Transferase(Phosphotransferase) domain 1"/>
    <property type="match status" value="1"/>
</dbReference>
<dbReference type="Gene3D" id="3.30.200.20">
    <property type="entry name" value="Phosphorylase Kinase, domain 1"/>
    <property type="match status" value="1"/>
</dbReference>
<feature type="compositionally biased region" description="Low complexity" evidence="11">
    <location>
        <begin position="370"/>
        <end position="386"/>
    </location>
</feature>
<keyword evidence="14" id="KW-1185">Reference proteome</keyword>
<dbReference type="SUPFAM" id="SSF56112">
    <property type="entry name" value="Protein kinase-like (PK-like)"/>
    <property type="match status" value="1"/>
</dbReference>
<evidence type="ECO:0000256" key="7">
    <source>
        <dbReference type="ARBA" id="ARBA00023193"/>
    </source>
</evidence>
<dbReference type="GO" id="GO:0005634">
    <property type="term" value="C:nucleus"/>
    <property type="evidence" value="ECO:0007669"/>
    <property type="project" value="TreeGrafter"/>
</dbReference>
<dbReference type="EC" id="2.7.11.1" evidence="1"/>
<organism evidence="13 14">
    <name type="scientific">Tetranychus urticae</name>
    <name type="common">Two-spotted spider mite</name>
    <dbReference type="NCBI Taxonomy" id="32264"/>
    <lineage>
        <taxon>Eukaryota</taxon>
        <taxon>Metazoa</taxon>
        <taxon>Ecdysozoa</taxon>
        <taxon>Arthropoda</taxon>
        <taxon>Chelicerata</taxon>
        <taxon>Arachnida</taxon>
        <taxon>Acari</taxon>
        <taxon>Acariformes</taxon>
        <taxon>Trombidiformes</taxon>
        <taxon>Prostigmata</taxon>
        <taxon>Eleutherengona</taxon>
        <taxon>Raphignathae</taxon>
        <taxon>Tetranychoidea</taxon>
        <taxon>Tetranychidae</taxon>
        <taxon>Tetranychus</taxon>
    </lineage>
</organism>
<evidence type="ECO:0000259" key="12">
    <source>
        <dbReference type="PROSITE" id="PS50011"/>
    </source>
</evidence>
<dbReference type="InterPro" id="IPR008271">
    <property type="entry name" value="Ser/Thr_kinase_AS"/>
</dbReference>
<dbReference type="PROSITE" id="PS50011">
    <property type="entry name" value="PROTEIN_KINASE_DOM"/>
    <property type="match status" value="1"/>
</dbReference>
<evidence type="ECO:0000256" key="10">
    <source>
        <dbReference type="ARBA" id="ARBA00048977"/>
    </source>
</evidence>
<reference evidence="14" key="1">
    <citation type="submission" date="2011-08" db="EMBL/GenBank/DDBJ databases">
        <authorList>
            <person name="Rombauts S."/>
        </authorList>
    </citation>
    <scope>NUCLEOTIDE SEQUENCE</scope>
    <source>
        <strain evidence="14">London</strain>
    </source>
</reference>
<dbReference type="Proteomes" id="UP000015104">
    <property type="component" value="Unassembled WGS sequence"/>
</dbReference>
<proteinExistence type="inferred from homology"/>
<evidence type="ECO:0000256" key="5">
    <source>
        <dbReference type="ARBA" id="ARBA00022777"/>
    </source>
</evidence>
<dbReference type="GO" id="GO:0004694">
    <property type="term" value="F:eukaryotic translation initiation factor 2alpha kinase activity"/>
    <property type="evidence" value="ECO:0007669"/>
    <property type="project" value="TreeGrafter"/>
</dbReference>
<dbReference type="InterPro" id="IPR050339">
    <property type="entry name" value="CC_SR_Kinase"/>
</dbReference>
<evidence type="ECO:0000313" key="13">
    <source>
        <dbReference type="EnsemblMetazoa" id="tetur13g00290.1"/>
    </source>
</evidence>
<dbReference type="OrthoDB" id="6434949at2759"/>
<dbReference type="EMBL" id="CAEY01000163">
    <property type="status" value="NOT_ANNOTATED_CDS"/>
    <property type="molecule type" value="Genomic_DNA"/>
</dbReference>
<feature type="domain" description="Protein kinase" evidence="12">
    <location>
        <begin position="181"/>
        <end position="611"/>
    </location>
</feature>
<reference evidence="13" key="2">
    <citation type="submission" date="2015-06" db="UniProtKB">
        <authorList>
            <consortium name="EnsemblMetazoa"/>
        </authorList>
    </citation>
    <scope>IDENTIFICATION</scope>
</reference>
<evidence type="ECO:0000256" key="9">
    <source>
        <dbReference type="ARBA" id="ARBA00048659"/>
    </source>
</evidence>
<dbReference type="OMA" id="WDWIADR"/>
<dbReference type="Pfam" id="PF00069">
    <property type="entry name" value="Pkinase"/>
    <property type="match status" value="1"/>
</dbReference>
<dbReference type="KEGG" id="tut:107365001"/>
<gene>
    <name evidence="13" type="primary">107365001</name>
</gene>
<dbReference type="PANTHER" id="PTHR11042:SF160">
    <property type="entry name" value="EUKARYOTIC TRANSLATION INITIATION FACTOR 2-ALPHA KINASE 1"/>
    <property type="match status" value="1"/>
</dbReference>
<keyword evidence="3" id="KW-0808">Transferase</keyword>
<dbReference type="HOGENOM" id="CLU_407320_0_0_1"/>
<dbReference type="AlphaFoldDB" id="T1KJK6"/>
<keyword evidence="5" id="KW-0418">Kinase</keyword>
<comment type="catalytic activity">
    <reaction evidence="9">
        <text>L-threonyl-[protein] + ATP = O-phospho-L-threonyl-[protein] + ADP + H(+)</text>
        <dbReference type="Rhea" id="RHEA:46608"/>
        <dbReference type="Rhea" id="RHEA-COMP:11060"/>
        <dbReference type="Rhea" id="RHEA-COMP:11605"/>
        <dbReference type="ChEBI" id="CHEBI:15378"/>
        <dbReference type="ChEBI" id="CHEBI:30013"/>
        <dbReference type="ChEBI" id="CHEBI:30616"/>
        <dbReference type="ChEBI" id="CHEBI:61977"/>
        <dbReference type="ChEBI" id="CHEBI:456216"/>
        <dbReference type="EC" id="2.7.11.1"/>
    </reaction>
    <physiologicalReaction direction="left-to-right" evidence="9">
        <dbReference type="Rhea" id="RHEA:46609"/>
    </physiologicalReaction>
</comment>
<keyword evidence="4" id="KW-0547">Nucleotide-binding</keyword>
<evidence type="ECO:0000256" key="8">
    <source>
        <dbReference type="ARBA" id="ARBA00037982"/>
    </source>
</evidence>
<evidence type="ECO:0000256" key="6">
    <source>
        <dbReference type="ARBA" id="ARBA00022840"/>
    </source>
</evidence>
<dbReference type="SMART" id="SM00220">
    <property type="entry name" value="S_TKc"/>
    <property type="match status" value="1"/>
</dbReference>
<keyword evidence="2" id="KW-0723">Serine/threonine-protein kinase</keyword>
<dbReference type="EnsemblMetazoa" id="tetur13g00290.1">
    <property type="protein sequence ID" value="tetur13g00290.1"/>
    <property type="gene ID" value="tetur13g00290"/>
</dbReference>
<dbReference type="eggNOG" id="KOG1033">
    <property type="taxonomic scope" value="Eukaryota"/>
</dbReference>
<evidence type="ECO:0000256" key="3">
    <source>
        <dbReference type="ARBA" id="ARBA00022679"/>
    </source>
</evidence>
<accession>T1KJK6</accession>
<dbReference type="PANTHER" id="PTHR11042">
    <property type="entry name" value="EUKARYOTIC TRANSLATION INITIATION FACTOR 2-ALPHA KINASE EIF2-ALPHA KINASE -RELATED"/>
    <property type="match status" value="1"/>
</dbReference>
<evidence type="ECO:0000256" key="1">
    <source>
        <dbReference type="ARBA" id="ARBA00012513"/>
    </source>
</evidence>
<keyword evidence="6" id="KW-0067">ATP-binding</keyword>
<comment type="similarity">
    <text evidence="8">Belongs to the protein kinase superfamily. Ser/Thr protein kinase family. GCN2 subfamily.</text>
</comment>
<feature type="region of interest" description="Disordered" evidence="11">
    <location>
        <begin position="365"/>
        <end position="389"/>
    </location>
</feature>
<name>T1KJK6_TETUR</name>
<dbReference type="GO" id="GO:0005737">
    <property type="term" value="C:cytoplasm"/>
    <property type="evidence" value="ECO:0007669"/>
    <property type="project" value="TreeGrafter"/>
</dbReference>
<dbReference type="GO" id="GO:0005524">
    <property type="term" value="F:ATP binding"/>
    <property type="evidence" value="ECO:0007669"/>
    <property type="project" value="UniProtKB-KW"/>
</dbReference>